<dbReference type="EMBL" id="LNFP01001233">
    <property type="protein sequence ID" value="KUF87087.1"/>
    <property type="molecule type" value="Genomic_DNA"/>
</dbReference>
<protein>
    <submittedName>
        <fullName evidence="2">Transmembrane protein 56-B</fullName>
    </submittedName>
</protein>
<evidence type="ECO:0000313" key="2">
    <source>
        <dbReference type="EMBL" id="KUF87087.1"/>
    </source>
</evidence>
<name>A0A0W8CSS9_PHYNI</name>
<feature type="compositionally biased region" description="Acidic residues" evidence="1">
    <location>
        <begin position="93"/>
        <end position="104"/>
    </location>
</feature>
<keyword evidence="2" id="KW-0812">Transmembrane</keyword>
<evidence type="ECO:0000256" key="1">
    <source>
        <dbReference type="SAM" id="MobiDB-lite"/>
    </source>
</evidence>
<reference evidence="2 3" key="1">
    <citation type="submission" date="2015-11" db="EMBL/GenBank/DDBJ databases">
        <title>Genomes and virulence difference between two physiological races of Phytophthora nicotianae.</title>
        <authorList>
            <person name="Liu H."/>
            <person name="Ma X."/>
            <person name="Yu H."/>
            <person name="Fang D."/>
            <person name="Li Y."/>
            <person name="Wang X."/>
            <person name="Wang W."/>
            <person name="Dong Y."/>
            <person name="Xiao B."/>
        </authorList>
    </citation>
    <scope>NUCLEOTIDE SEQUENCE [LARGE SCALE GENOMIC DNA]</scope>
    <source>
        <strain evidence="3">race 1</strain>
    </source>
</reference>
<comment type="caution">
    <text evidence="2">The sequence shown here is derived from an EMBL/GenBank/DDBJ whole genome shotgun (WGS) entry which is preliminary data.</text>
</comment>
<proteinExistence type="predicted"/>
<sequence length="146" mass="16707">MRYSNSTPNSTVTEVAFPPKRNNTLHFDWLKFANVGFLRHRQKFDSMAPSKRMEILAADLEQQLREDQLREGDDWFLVSSAWWTRVLGASTSDDTDDDADDSDDALPRGNSELRVHNAPLLELELSSQKREVTVLKPMLVRGTTEL</sequence>
<dbReference type="Gene3D" id="3.30.2230.10">
    <property type="entry name" value="DUSP-like"/>
    <property type="match status" value="1"/>
</dbReference>
<dbReference type="InterPro" id="IPR035927">
    <property type="entry name" value="DUSP-like_sf"/>
</dbReference>
<evidence type="ECO:0000313" key="3">
    <source>
        <dbReference type="Proteomes" id="UP000054636"/>
    </source>
</evidence>
<dbReference type="AlphaFoldDB" id="A0A0W8CSS9"/>
<feature type="region of interest" description="Disordered" evidence="1">
    <location>
        <begin position="90"/>
        <end position="111"/>
    </location>
</feature>
<dbReference type="SUPFAM" id="SSF143791">
    <property type="entry name" value="DUSP-like"/>
    <property type="match status" value="1"/>
</dbReference>
<organism evidence="2 3">
    <name type="scientific">Phytophthora nicotianae</name>
    <name type="common">Potato buckeye rot agent</name>
    <name type="synonym">Phytophthora parasitica</name>
    <dbReference type="NCBI Taxonomy" id="4792"/>
    <lineage>
        <taxon>Eukaryota</taxon>
        <taxon>Sar</taxon>
        <taxon>Stramenopiles</taxon>
        <taxon>Oomycota</taxon>
        <taxon>Peronosporomycetes</taxon>
        <taxon>Peronosporales</taxon>
        <taxon>Peronosporaceae</taxon>
        <taxon>Phytophthora</taxon>
    </lineage>
</organism>
<keyword evidence="2" id="KW-0472">Membrane</keyword>
<accession>A0A0W8CSS9</accession>
<gene>
    <name evidence="2" type="ORF">AM588_10001391</name>
</gene>
<dbReference type="Proteomes" id="UP000054636">
    <property type="component" value="Unassembled WGS sequence"/>
</dbReference>